<reference evidence="1" key="2">
    <citation type="submission" date="2022-08" db="UniProtKB">
        <authorList>
            <consortium name="EnsemblMetazoa"/>
        </authorList>
    </citation>
    <scope>IDENTIFICATION</scope>
    <source>
        <strain evidence="1">STECLA/ALBI9_A</strain>
    </source>
</reference>
<evidence type="ECO:0000313" key="2">
    <source>
        <dbReference type="Proteomes" id="UP000069272"/>
    </source>
</evidence>
<reference evidence="1 2" key="1">
    <citation type="journal article" date="2017" name="G3 (Bethesda)">
        <title>The Physical Genome Mapping of Anopheles albimanus Corrected Scaffold Misassemblies and Identified Interarm Rearrangements in Genus Anopheles.</title>
        <authorList>
            <person name="Artemov G.N."/>
            <person name="Peery A.N."/>
            <person name="Jiang X."/>
            <person name="Tu Z."/>
            <person name="Stegniy V.N."/>
            <person name="Sharakhova M.V."/>
            <person name="Sharakhov I.V."/>
        </authorList>
    </citation>
    <scope>NUCLEOTIDE SEQUENCE [LARGE SCALE GENOMIC DNA]</scope>
    <source>
        <strain evidence="1 2">ALBI9_A</strain>
    </source>
</reference>
<dbReference type="AlphaFoldDB" id="A0A182FVC2"/>
<proteinExistence type="predicted"/>
<dbReference type="KEGG" id="aali:118466615"/>
<protein>
    <submittedName>
        <fullName evidence="1">Uncharacterized protein</fullName>
    </submittedName>
</protein>
<evidence type="ECO:0000313" key="1">
    <source>
        <dbReference type="EnsemblMetazoa" id="AALB010507-PA"/>
    </source>
</evidence>
<dbReference type="RefSeq" id="XP_035792093.1">
    <property type="nucleotide sequence ID" value="XM_035936200.1"/>
</dbReference>
<dbReference type="EnsemblMetazoa" id="AALB010507-RA">
    <property type="protein sequence ID" value="AALB010507-PA"/>
    <property type="gene ID" value="AALB010507"/>
</dbReference>
<name>A0A182FVC2_ANOAL</name>
<organism evidence="1 2">
    <name type="scientific">Anopheles albimanus</name>
    <name type="common">New world malaria mosquito</name>
    <dbReference type="NCBI Taxonomy" id="7167"/>
    <lineage>
        <taxon>Eukaryota</taxon>
        <taxon>Metazoa</taxon>
        <taxon>Ecdysozoa</taxon>
        <taxon>Arthropoda</taxon>
        <taxon>Hexapoda</taxon>
        <taxon>Insecta</taxon>
        <taxon>Pterygota</taxon>
        <taxon>Neoptera</taxon>
        <taxon>Endopterygota</taxon>
        <taxon>Diptera</taxon>
        <taxon>Nematocera</taxon>
        <taxon>Culicoidea</taxon>
        <taxon>Culicidae</taxon>
        <taxon>Anophelinae</taxon>
        <taxon>Anopheles</taxon>
    </lineage>
</organism>
<keyword evidence="2" id="KW-1185">Reference proteome</keyword>
<dbReference type="VEuPathDB" id="VectorBase:AALB20_034276"/>
<dbReference type="VEuPathDB" id="VectorBase:AALB010507"/>
<dbReference type="GeneID" id="118466615"/>
<dbReference type="OrthoDB" id="7725320at2759"/>
<sequence>MVLTGQRLLLFGVLLALLADRQQQQLHGSTGAEASIIYAGYKLPMPHHRTFYKSYGERKIGPNLYEVTTIIQEDILIRKQCECMVRYRCRVPRNIFYLDNHDCHHRERVCCEMLENAYESTANETRAAAAPAASDRTSDNEI</sequence>
<dbReference type="Proteomes" id="UP000069272">
    <property type="component" value="Chromosome 3R"/>
</dbReference>
<accession>A0A182FVC2</accession>